<dbReference type="GO" id="GO:0010411">
    <property type="term" value="P:xyloglucan metabolic process"/>
    <property type="evidence" value="ECO:0007669"/>
    <property type="project" value="TreeGrafter"/>
</dbReference>
<keyword evidence="8" id="KW-1185">Reference proteome</keyword>
<dbReference type="SMART" id="SM00602">
    <property type="entry name" value="VPS10"/>
    <property type="match status" value="1"/>
</dbReference>
<dbReference type="SUPFAM" id="SSF110296">
    <property type="entry name" value="Oligoxyloglucan reducing end-specific cellobiohydrolase"/>
    <property type="match status" value="3"/>
</dbReference>
<evidence type="ECO:0000256" key="5">
    <source>
        <dbReference type="SAM" id="MobiDB-lite"/>
    </source>
</evidence>
<keyword evidence="4" id="KW-0175">Coiled coil</keyword>
<dbReference type="RefSeq" id="WP_130614067.1">
    <property type="nucleotide sequence ID" value="NZ_SGIU01000002.1"/>
</dbReference>
<dbReference type="PANTHER" id="PTHR43739">
    <property type="entry name" value="XYLOGLUCANASE (EUROFUNG)"/>
    <property type="match status" value="1"/>
</dbReference>
<dbReference type="InterPro" id="IPR031778">
    <property type="entry name" value="Sortilin_N"/>
</dbReference>
<evidence type="ECO:0000256" key="3">
    <source>
        <dbReference type="ARBA" id="ARBA00023136"/>
    </source>
</evidence>
<dbReference type="PANTHER" id="PTHR43739:SF5">
    <property type="entry name" value="EXO-ALPHA-SIALIDASE"/>
    <property type="match status" value="1"/>
</dbReference>
<organism evidence="7 8">
    <name type="scientific">Flagellimonas allohymeniacidonis</name>
    <dbReference type="NCBI Taxonomy" id="2517819"/>
    <lineage>
        <taxon>Bacteria</taxon>
        <taxon>Pseudomonadati</taxon>
        <taxon>Bacteroidota</taxon>
        <taxon>Flavobacteriia</taxon>
        <taxon>Flavobacteriales</taxon>
        <taxon>Flavobacteriaceae</taxon>
        <taxon>Flagellimonas</taxon>
    </lineage>
</organism>
<dbReference type="Pfam" id="PF15902">
    <property type="entry name" value="Sortilin-Vps10"/>
    <property type="match status" value="2"/>
</dbReference>
<dbReference type="GO" id="GO:0016020">
    <property type="term" value="C:membrane"/>
    <property type="evidence" value="ECO:0007669"/>
    <property type="project" value="UniProtKB-SubCell"/>
</dbReference>
<dbReference type="Proteomes" id="UP000291981">
    <property type="component" value="Unassembled WGS sequence"/>
</dbReference>
<evidence type="ECO:0000313" key="8">
    <source>
        <dbReference type="Proteomes" id="UP000291981"/>
    </source>
</evidence>
<feature type="compositionally biased region" description="Polar residues" evidence="5">
    <location>
        <begin position="424"/>
        <end position="433"/>
    </location>
</feature>
<name>A0A4Q8QFL1_9FLAO</name>
<evidence type="ECO:0000259" key="6">
    <source>
        <dbReference type="SMART" id="SM00602"/>
    </source>
</evidence>
<sequence length="1050" mass="117776">MKNLSLFLFLILFVFPVGDLPAQRKKNTNTTSENYSESLYNSVEWRLVGPFRGGRAGTVSGVLNNPNLYYMGTAGGGVWKTTDAGNTWSCISDGYFGGSIGALAVSESDPNVIYVGEGEQTLRGNVSSGNGVWKSLDAGETWKFIGLEGSEHISRIRIHPTNPDLVYVAAIGNLWKPNQTRGVYRSKDGGNSWEKILYESDKAGAGDLILDPNNARIIYAATWEMKRNGYRMDSGGPDSKMYKSIDGGDTWTDISKYEGLPKGPWGIVGITVSPVDSNRVWAIIEAENGGVFRSEDGGKTWKKINENRALRQRAWYYSRIYADTQNKDKVYVMNVSYGVSTDGGKSFTLKNAPHGDHHDLWIDPNNNNRMVIADDGGAQVSNDGGENWTTYHNQPTAQFYRVTTDNSFPYRIYGAQQDNSTVRISHRTSGSSITERDWEPSAGGESAHLAPDPKNNDIVYGGTYKGYMMRKDHSVDQTRSINIWPDNPAGSGAEVMKYRFNWNFPVKFSIHDNNKLYAGSNFLHVTTNEGQSWKTISPDLTRGLPETIKSSGGPITQDNTGAEFYSNLFAINESPLEEGVIWVGSDDGLIHITRDNGANWENITPPSSISPKLNMINCIDPSPFRKGTAYVAATSYKFGDYSPYLYKTSDYGKTWKVITKGIKNNHYTRAIRSDKVREGLLYAGTEWGMYVSFDDGSSWSPFQLNLPITSIRDLNVRDNDLIAATHGRSFWMIDDLTPLHQLSDEIAKSQFYLFKPDKAYRIQQSGGWRKPNTKLVGENHPNGAIINYYVKNSQKTDTVSIEILEMDGTLIQRFSHGAKEDKLNPEADKPLEVKSGGNRLIWNMRYPGYNTFKGMVFYSSPNIGPKAVPGDYRVRLNYNGQTSEQVLTIVKDPRMPNSDSDYQKQFDFLTKVRDQVSKANSAIIDIRTVKKDLDYLKGKSEMKKGLKDMISEFESQLDVIENNIHMTKNQSRQDPLNYGIRINNRLAFLMTDSQRGDYPPTDQAQQFFVEITKELDTEINALNQLMGEYVSKINGQVSENKMEMISLKAE</sequence>
<evidence type="ECO:0000256" key="2">
    <source>
        <dbReference type="ARBA" id="ARBA00022737"/>
    </source>
</evidence>
<accession>A0A4Q8QFL1</accession>
<dbReference type="CDD" id="cd15482">
    <property type="entry name" value="Sialidase_non-viral"/>
    <property type="match status" value="2"/>
</dbReference>
<comment type="caution">
    <text evidence="7">The sequence shown here is derived from an EMBL/GenBank/DDBJ whole genome shotgun (WGS) entry which is preliminary data.</text>
</comment>
<dbReference type="GO" id="GO:0016787">
    <property type="term" value="F:hydrolase activity"/>
    <property type="evidence" value="ECO:0007669"/>
    <property type="project" value="UniProtKB-KW"/>
</dbReference>
<proteinExistence type="predicted"/>
<comment type="subcellular location">
    <subcellularLocation>
        <location evidence="1">Membrane</location>
    </subcellularLocation>
</comment>
<dbReference type="InterPro" id="IPR052025">
    <property type="entry name" value="Xyloglucanase_GH74"/>
</dbReference>
<keyword evidence="3" id="KW-0472">Membrane</keyword>
<dbReference type="Gene3D" id="2.130.10.10">
    <property type="entry name" value="YVTN repeat-like/Quinoprotein amine dehydrogenase"/>
    <property type="match status" value="5"/>
</dbReference>
<gene>
    <name evidence="7" type="ORF">EW142_11730</name>
</gene>
<dbReference type="EMBL" id="SGIU01000002">
    <property type="protein sequence ID" value="TAI47343.1"/>
    <property type="molecule type" value="Genomic_DNA"/>
</dbReference>
<feature type="domain" description="VPS10" evidence="6">
    <location>
        <begin position="280"/>
        <end position="873"/>
    </location>
</feature>
<evidence type="ECO:0000256" key="4">
    <source>
        <dbReference type="SAM" id="Coils"/>
    </source>
</evidence>
<keyword evidence="2" id="KW-0677">Repeat</keyword>
<reference evidence="7 8" key="1">
    <citation type="submission" date="2019-02" db="EMBL/GenBank/DDBJ databases">
        <title>Draft genome sequence of Muricauda sp. 176CP4-71.</title>
        <authorList>
            <person name="Park J.-S."/>
        </authorList>
    </citation>
    <scope>NUCLEOTIDE SEQUENCE [LARGE SCALE GENOMIC DNA]</scope>
    <source>
        <strain evidence="7 8">176CP4-71</strain>
    </source>
</reference>
<protein>
    <submittedName>
        <fullName evidence="7">Glycosyl hydrolase</fullName>
    </submittedName>
</protein>
<keyword evidence="7" id="KW-0378">Hydrolase</keyword>
<dbReference type="InterPro" id="IPR006581">
    <property type="entry name" value="VPS10"/>
</dbReference>
<evidence type="ECO:0000313" key="7">
    <source>
        <dbReference type="EMBL" id="TAI47343.1"/>
    </source>
</evidence>
<dbReference type="InterPro" id="IPR015943">
    <property type="entry name" value="WD40/YVTN_repeat-like_dom_sf"/>
</dbReference>
<dbReference type="AlphaFoldDB" id="A0A4Q8QFL1"/>
<feature type="coiled-coil region" evidence="4">
    <location>
        <begin position="943"/>
        <end position="970"/>
    </location>
</feature>
<evidence type="ECO:0000256" key="1">
    <source>
        <dbReference type="ARBA" id="ARBA00004370"/>
    </source>
</evidence>
<feature type="region of interest" description="Disordered" evidence="5">
    <location>
        <begin position="424"/>
        <end position="454"/>
    </location>
</feature>
<dbReference type="OrthoDB" id="9757809at2"/>